<accession>A0ABR2MTC2</accession>
<organism evidence="2 3">
    <name type="scientific">Platanthera guangdongensis</name>
    <dbReference type="NCBI Taxonomy" id="2320717"/>
    <lineage>
        <taxon>Eukaryota</taxon>
        <taxon>Viridiplantae</taxon>
        <taxon>Streptophyta</taxon>
        <taxon>Embryophyta</taxon>
        <taxon>Tracheophyta</taxon>
        <taxon>Spermatophyta</taxon>
        <taxon>Magnoliopsida</taxon>
        <taxon>Liliopsida</taxon>
        <taxon>Asparagales</taxon>
        <taxon>Orchidaceae</taxon>
        <taxon>Orchidoideae</taxon>
        <taxon>Orchideae</taxon>
        <taxon>Orchidinae</taxon>
        <taxon>Platanthera</taxon>
    </lineage>
</organism>
<gene>
    <name evidence="2" type="ORF">KSP40_PGU009498</name>
</gene>
<proteinExistence type="predicted"/>
<protein>
    <submittedName>
        <fullName evidence="2">Uncharacterized protein</fullName>
    </submittedName>
</protein>
<dbReference type="Proteomes" id="UP001412067">
    <property type="component" value="Unassembled WGS sequence"/>
</dbReference>
<name>A0ABR2MTC2_9ASPA</name>
<reference evidence="2 3" key="1">
    <citation type="journal article" date="2022" name="Nat. Plants">
        <title>Genomes of leafy and leafless Platanthera orchids illuminate the evolution of mycoheterotrophy.</title>
        <authorList>
            <person name="Li M.H."/>
            <person name="Liu K.W."/>
            <person name="Li Z."/>
            <person name="Lu H.C."/>
            <person name="Ye Q.L."/>
            <person name="Zhang D."/>
            <person name="Wang J.Y."/>
            <person name="Li Y.F."/>
            <person name="Zhong Z.M."/>
            <person name="Liu X."/>
            <person name="Yu X."/>
            <person name="Liu D.K."/>
            <person name="Tu X.D."/>
            <person name="Liu B."/>
            <person name="Hao Y."/>
            <person name="Liao X.Y."/>
            <person name="Jiang Y.T."/>
            <person name="Sun W.H."/>
            <person name="Chen J."/>
            <person name="Chen Y.Q."/>
            <person name="Ai Y."/>
            <person name="Zhai J.W."/>
            <person name="Wu S.S."/>
            <person name="Zhou Z."/>
            <person name="Hsiao Y.Y."/>
            <person name="Wu W.L."/>
            <person name="Chen Y.Y."/>
            <person name="Lin Y.F."/>
            <person name="Hsu J.L."/>
            <person name="Li C.Y."/>
            <person name="Wang Z.W."/>
            <person name="Zhao X."/>
            <person name="Zhong W.Y."/>
            <person name="Ma X.K."/>
            <person name="Ma L."/>
            <person name="Huang J."/>
            <person name="Chen G.Z."/>
            <person name="Huang M.Z."/>
            <person name="Huang L."/>
            <person name="Peng D.H."/>
            <person name="Luo Y.B."/>
            <person name="Zou S.Q."/>
            <person name="Chen S.P."/>
            <person name="Lan S."/>
            <person name="Tsai W.C."/>
            <person name="Van de Peer Y."/>
            <person name="Liu Z.J."/>
        </authorList>
    </citation>
    <scope>NUCLEOTIDE SEQUENCE [LARGE SCALE GENOMIC DNA]</scope>
    <source>
        <strain evidence="2">Lor288</strain>
    </source>
</reference>
<keyword evidence="3" id="KW-1185">Reference proteome</keyword>
<feature type="region of interest" description="Disordered" evidence="1">
    <location>
        <begin position="16"/>
        <end position="39"/>
    </location>
</feature>
<evidence type="ECO:0000256" key="1">
    <source>
        <dbReference type="SAM" id="MobiDB-lite"/>
    </source>
</evidence>
<evidence type="ECO:0000313" key="2">
    <source>
        <dbReference type="EMBL" id="KAK8967423.1"/>
    </source>
</evidence>
<sequence length="185" mass="21380">MKRRIHMRIGNELDHLEPEADHHLHSNPTDLGHGTCKINKRTRGPTTGIVWSKRKFDSTEKIEVHLPADLRRFVGDRSQELITRSGRIVRLYAPLNVERWAHIPVDIIDKIIDIIYVLPQYPLPTHDVLVRWWRICNISGNCGKQQLPPLWKMADAASMHSPAVKEFYLSISDVVSSDVRFQSYS</sequence>
<evidence type="ECO:0000313" key="3">
    <source>
        <dbReference type="Proteomes" id="UP001412067"/>
    </source>
</evidence>
<dbReference type="EMBL" id="JBBWWR010000005">
    <property type="protein sequence ID" value="KAK8967423.1"/>
    <property type="molecule type" value="Genomic_DNA"/>
</dbReference>
<comment type="caution">
    <text evidence="2">The sequence shown here is derived from an EMBL/GenBank/DDBJ whole genome shotgun (WGS) entry which is preliminary data.</text>
</comment>